<dbReference type="InterPro" id="IPR029058">
    <property type="entry name" value="AB_hydrolase_fold"/>
</dbReference>
<dbReference type="OrthoDB" id="10249433at2759"/>
<dbReference type="GO" id="GO:0052651">
    <property type="term" value="P:monoacylglycerol catabolic process"/>
    <property type="evidence" value="ECO:0007669"/>
    <property type="project" value="TreeGrafter"/>
</dbReference>
<reference evidence="2" key="1">
    <citation type="submission" date="2020-11" db="EMBL/GenBank/DDBJ databases">
        <authorList>
            <person name="Tran Van P."/>
        </authorList>
    </citation>
    <scope>NUCLEOTIDE SEQUENCE</scope>
</reference>
<protein>
    <recommendedName>
        <fullName evidence="1">AB hydrolase-1 domain-containing protein</fullName>
    </recommendedName>
</protein>
<sequence length="286" mass="31941">MRYLVFFAPTSVSAVDDGCKALKMMLLEKKESTPVASQIRLLLLEKVVIPSGRLPSVGVARGSAKHILPHSLIGHVEDTDTERENSLKSGKAIVVYMHGNSGSRAGSHRVELYNLLQSLDCHVVCFDYRGYADSTPVQPCERGVCADATSVFKWVYDRRGKSPVYIWGHSLGTGVASHVVGEICQRGSTLPIPDGLILESPFNNLQDEIRFHPMTWLYLEGQRHRPEGAPPITFFEFSEERGCGHKYICRVPELKSIISEFFDRCTTATWDEDSRTPHFQGGEVEM</sequence>
<dbReference type="GO" id="GO:0047372">
    <property type="term" value="F:monoacylglycerol lipase activity"/>
    <property type="evidence" value="ECO:0007669"/>
    <property type="project" value="TreeGrafter"/>
</dbReference>
<gene>
    <name evidence="2" type="ORF">CTOB1V02_LOCUS2531</name>
</gene>
<dbReference type="Gene3D" id="3.40.50.1820">
    <property type="entry name" value="alpha/beta hydrolase"/>
    <property type="match status" value="1"/>
</dbReference>
<evidence type="ECO:0000313" key="2">
    <source>
        <dbReference type="EMBL" id="CAD7224574.1"/>
    </source>
</evidence>
<organism evidence="2">
    <name type="scientific">Cyprideis torosa</name>
    <dbReference type="NCBI Taxonomy" id="163714"/>
    <lineage>
        <taxon>Eukaryota</taxon>
        <taxon>Metazoa</taxon>
        <taxon>Ecdysozoa</taxon>
        <taxon>Arthropoda</taxon>
        <taxon>Crustacea</taxon>
        <taxon>Oligostraca</taxon>
        <taxon>Ostracoda</taxon>
        <taxon>Podocopa</taxon>
        <taxon>Podocopida</taxon>
        <taxon>Cytherocopina</taxon>
        <taxon>Cytheroidea</taxon>
        <taxon>Cytherideidae</taxon>
        <taxon>Cyprideis</taxon>
    </lineage>
</organism>
<evidence type="ECO:0000259" key="1">
    <source>
        <dbReference type="Pfam" id="PF00561"/>
    </source>
</evidence>
<name>A0A7R8ZLK2_9CRUS</name>
<dbReference type="EMBL" id="OB660400">
    <property type="protein sequence ID" value="CAD7224574.1"/>
    <property type="molecule type" value="Genomic_DNA"/>
</dbReference>
<dbReference type="GO" id="GO:0005789">
    <property type="term" value="C:endoplasmic reticulum membrane"/>
    <property type="evidence" value="ECO:0007669"/>
    <property type="project" value="TreeGrafter"/>
</dbReference>
<dbReference type="AlphaFoldDB" id="A0A7R8ZLK2"/>
<dbReference type="GO" id="GO:0004622">
    <property type="term" value="F:phosphatidylcholine lysophospholipase activity"/>
    <property type="evidence" value="ECO:0007669"/>
    <property type="project" value="TreeGrafter"/>
</dbReference>
<dbReference type="PANTHER" id="PTHR12277:SF194">
    <property type="entry name" value="FI04476P"/>
    <property type="match status" value="1"/>
</dbReference>
<feature type="domain" description="AB hydrolase-1" evidence="1">
    <location>
        <begin position="93"/>
        <end position="180"/>
    </location>
</feature>
<dbReference type="PANTHER" id="PTHR12277">
    <property type="entry name" value="ALPHA/BETA HYDROLASE DOMAIN-CONTAINING PROTEIN"/>
    <property type="match status" value="1"/>
</dbReference>
<dbReference type="InterPro" id="IPR000073">
    <property type="entry name" value="AB_hydrolase_1"/>
</dbReference>
<proteinExistence type="predicted"/>
<dbReference type="SUPFAM" id="SSF53474">
    <property type="entry name" value="alpha/beta-Hydrolases"/>
    <property type="match status" value="1"/>
</dbReference>
<dbReference type="Pfam" id="PF00561">
    <property type="entry name" value="Abhydrolase_1"/>
    <property type="match status" value="1"/>
</dbReference>
<accession>A0A7R8ZLK2</accession>
<dbReference type="GO" id="GO:0006660">
    <property type="term" value="P:phosphatidylserine catabolic process"/>
    <property type="evidence" value="ECO:0007669"/>
    <property type="project" value="TreeGrafter"/>
</dbReference>